<feature type="transmembrane region" description="Helical" evidence="5">
    <location>
        <begin position="114"/>
        <end position="135"/>
    </location>
</feature>
<dbReference type="EMBL" id="FOZL01000001">
    <property type="protein sequence ID" value="SFS00337.1"/>
    <property type="molecule type" value="Genomic_DNA"/>
</dbReference>
<feature type="transmembrane region" description="Helical" evidence="5">
    <location>
        <begin position="61"/>
        <end position="82"/>
    </location>
</feature>
<dbReference type="PROSITE" id="PS50850">
    <property type="entry name" value="MFS"/>
    <property type="match status" value="1"/>
</dbReference>
<dbReference type="InterPro" id="IPR036259">
    <property type="entry name" value="MFS_trans_sf"/>
</dbReference>
<dbReference type="InterPro" id="IPR020846">
    <property type="entry name" value="MFS_dom"/>
</dbReference>
<feature type="transmembrane region" description="Helical" evidence="5">
    <location>
        <begin position="302"/>
        <end position="320"/>
    </location>
</feature>
<evidence type="ECO:0000259" key="6">
    <source>
        <dbReference type="PROSITE" id="PS50850"/>
    </source>
</evidence>
<dbReference type="GO" id="GO:0046943">
    <property type="term" value="F:carboxylic acid transmembrane transporter activity"/>
    <property type="evidence" value="ECO:0007669"/>
    <property type="project" value="TreeGrafter"/>
</dbReference>
<evidence type="ECO:0000256" key="4">
    <source>
        <dbReference type="ARBA" id="ARBA00023136"/>
    </source>
</evidence>
<reference evidence="7 8" key="1">
    <citation type="submission" date="2016-10" db="EMBL/GenBank/DDBJ databases">
        <authorList>
            <person name="de Groot N.N."/>
        </authorList>
    </citation>
    <scope>NUCLEOTIDE SEQUENCE [LARGE SCALE GENOMIC DNA]</scope>
    <source>
        <strain evidence="7 8">DSM 21001</strain>
    </source>
</reference>
<accession>A0A1I6LA56</accession>
<protein>
    <submittedName>
        <fullName evidence="7">Predicted arabinose efflux permease, MFS family</fullName>
    </submittedName>
</protein>
<evidence type="ECO:0000313" key="8">
    <source>
        <dbReference type="Proteomes" id="UP000199024"/>
    </source>
</evidence>
<dbReference type="InterPro" id="IPR011701">
    <property type="entry name" value="MFS"/>
</dbReference>
<dbReference type="PROSITE" id="PS00217">
    <property type="entry name" value="SUGAR_TRANSPORT_2"/>
    <property type="match status" value="1"/>
</dbReference>
<evidence type="ECO:0000256" key="3">
    <source>
        <dbReference type="ARBA" id="ARBA00022989"/>
    </source>
</evidence>
<comment type="subcellular location">
    <subcellularLocation>
        <location evidence="1">Membrane</location>
        <topology evidence="1">Multi-pass membrane protein</topology>
    </subcellularLocation>
</comment>
<dbReference type="OrthoDB" id="9783823at2"/>
<feature type="transmembrane region" description="Helical" evidence="5">
    <location>
        <begin position="89"/>
        <end position="108"/>
    </location>
</feature>
<dbReference type="STRING" id="474950.SAMN05421771_0473"/>
<feature type="transmembrane region" description="Helical" evidence="5">
    <location>
        <begin position="178"/>
        <end position="196"/>
    </location>
</feature>
<evidence type="ECO:0000313" key="7">
    <source>
        <dbReference type="EMBL" id="SFS00337.1"/>
    </source>
</evidence>
<dbReference type="RefSeq" id="WP_089836245.1">
    <property type="nucleotide sequence ID" value="NZ_FOZL01000001.1"/>
</dbReference>
<dbReference type="Pfam" id="PF07690">
    <property type="entry name" value="MFS_1"/>
    <property type="match status" value="1"/>
</dbReference>
<evidence type="ECO:0000256" key="2">
    <source>
        <dbReference type="ARBA" id="ARBA00022692"/>
    </source>
</evidence>
<gene>
    <name evidence="7" type="ORF">SAMN05421771_0473</name>
</gene>
<evidence type="ECO:0000256" key="5">
    <source>
        <dbReference type="SAM" id="Phobius"/>
    </source>
</evidence>
<dbReference type="SUPFAM" id="SSF103473">
    <property type="entry name" value="MFS general substrate transporter"/>
    <property type="match status" value="1"/>
</dbReference>
<feature type="transmembrane region" description="Helical" evidence="5">
    <location>
        <begin position="23"/>
        <end position="49"/>
    </location>
</feature>
<dbReference type="PANTHER" id="PTHR23508:SF10">
    <property type="entry name" value="CARBOXYLIC ACID TRANSPORTER PROTEIN HOMOLOG"/>
    <property type="match status" value="1"/>
</dbReference>
<feature type="transmembrane region" description="Helical" evidence="5">
    <location>
        <begin position="271"/>
        <end position="290"/>
    </location>
</feature>
<dbReference type="InterPro" id="IPR005829">
    <property type="entry name" value="Sugar_transporter_CS"/>
</dbReference>
<dbReference type="PANTHER" id="PTHR23508">
    <property type="entry name" value="CARBOXYLIC ACID TRANSPORTER PROTEIN HOMOLOG"/>
    <property type="match status" value="1"/>
</dbReference>
<feature type="transmembrane region" description="Helical" evidence="5">
    <location>
        <begin position="326"/>
        <end position="347"/>
    </location>
</feature>
<feature type="transmembrane region" description="Helical" evidence="5">
    <location>
        <begin position="388"/>
        <end position="409"/>
    </location>
</feature>
<sequence length="419" mass="45229">MPLTQPTGRFDWWRQSTSHARKALAAASLGWLLDAFDVMLYALVLASLILDLGMSKQTAGILGSITLIAAAFGGLLFGLIADRFGRTRALVWSVLIYAVFTAACGFAHTVVELAIFRILLGIGVGGEWASGAALVSETWPAEHRGKALGLMQSCWAIGYALAALTAGIILPWKGWRPVFFVGLIPALFTLFIRRNVPEPDAWIHQRRLTNRNPHAIAGFKHLFTPDLRWTTAAVTLMNAFCLFAWWGFNLWVPAYLSLPAARGGLGLSAHAMSYTVIAMQGGMWFGYISFGFLADALGRKRCYIVFLITAAALMFLYGHLHTPLLLLILGPFLAFFGTGYFTGFAAVTSEIFETGIRATGMGFAYNTGRIASAIAPFAVGSMAQQHGFGAAFGVAGLAFLAAACCWIWIPETKGRAIAA</sequence>
<feature type="transmembrane region" description="Helical" evidence="5">
    <location>
        <begin position="147"/>
        <end position="172"/>
    </location>
</feature>
<feature type="transmembrane region" description="Helical" evidence="5">
    <location>
        <begin position="229"/>
        <end position="251"/>
    </location>
</feature>
<keyword evidence="3 5" id="KW-1133">Transmembrane helix</keyword>
<name>A0A1I6LA56_9BACT</name>
<dbReference type="Proteomes" id="UP000199024">
    <property type="component" value="Unassembled WGS sequence"/>
</dbReference>
<organism evidence="7 8">
    <name type="scientific">Granulicella pectinivorans</name>
    <dbReference type="NCBI Taxonomy" id="474950"/>
    <lineage>
        <taxon>Bacteria</taxon>
        <taxon>Pseudomonadati</taxon>
        <taxon>Acidobacteriota</taxon>
        <taxon>Terriglobia</taxon>
        <taxon>Terriglobales</taxon>
        <taxon>Acidobacteriaceae</taxon>
        <taxon>Granulicella</taxon>
    </lineage>
</organism>
<dbReference type="Gene3D" id="1.20.1250.20">
    <property type="entry name" value="MFS general substrate transporter like domains"/>
    <property type="match status" value="1"/>
</dbReference>
<keyword evidence="4 5" id="KW-0472">Membrane</keyword>
<keyword evidence="8" id="KW-1185">Reference proteome</keyword>
<dbReference type="AlphaFoldDB" id="A0A1I6LA56"/>
<evidence type="ECO:0000256" key="1">
    <source>
        <dbReference type="ARBA" id="ARBA00004141"/>
    </source>
</evidence>
<proteinExistence type="predicted"/>
<keyword evidence="2 5" id="KW-0812">Transmembrane</keyword>
<dbReference type="GO" id="GO:0005886">
    <property type="term" value="C:plasma membrane"/>
    <property type="evidence" value="ECO:0007669"/>
    <property type="project" value="TreeGrafter"/>
</dbReference>
<feature type="domain" description="Major facilitator superfamily (MFS) profile" evidence="6">
    <location>
        <begin position="23"/>
        <end position="413"/>
    </location>
</feature>